<sequence length="114" mass="12017">MAHKQAHIFAARAIKEADCEQTRPIAMGYISAAGAVAGHSVNVASVTKIAEGQYKINLASPVAGRKFALTQPGSARITYNLTHDASSITVGFANISGDDTDTEFGFVAYATEKR</sequence>
<dbReference type="RefSeq" id="WP_111576533.1">
    <property type="nucleotide sequence ID" value="NZ_JBHEEY010000025.1"/>
</dbReference>
<accession>A0A364JRG6</accession>
<evidence type="ECO:0000313" key="1">
    <source>
        <dbReference type="EMBL" id="RAK24620.1"/>
    </source>
</evidence>
<reference evidence="1 2" key="1">
    <citation type="submission" date="2018-06" db="EMBL/GenBank/DDBJ databases">
        <title>Genomic Encyclopedia of Type Strains, Phase IV (KMG-IV): sequencing the most valuable type-strain genomes for metagenomic binning, comparative biology and taxonomic classification.</title>
        <authorList>
            <person name="Goeker M."/>
        </authorList>
    </citation>
    <scope>NUCLEOTIDE SEQUENCE [LARGE SCALE GENOMIC DNA]</scope>
    <source>
        <strain evidence="1 2">DSM 26720</strain>
    </source>
</reference>
<dbReference type="AlphaFoldDB" id="A0A364JRG6"/>
<dbReference type="Proteomes" id="UP000249453">
    <property type="component" value="Unassembled WGS sequence"/>
</dbReference>
<keyword evidence="2" id="KW-1185">Reference proteome</keyword>
<protein>
    <submittedName>
        <fullName evidence="1">Uncharacterized protein</fullName>
    </submittedName>
</protein>
<gene>
    <name evidence="1" type="ORF">C7374_1324</name>
</gene>
<proteinExistence type="predicted"/>
<name>A0A364JRG6_9HYPH</name>
<dbReference type="EMBL" id="QLMK01000032">
    <property type="protein sequence ID" value="RAK24620.1"/>
    <property type="molecule type" value="Genomic_DNA"/>
</dbReference>
<evidence type="ECO:0000313" key="2">
    <source>
        <dbReference type="Proteomes" id="UP000249453"/>
    </source>
</evidence>
<organism evidence="1 2">
    <name type="scientific">Falsochrobactrum ovis</name>
    <dbReference type="NCBI Taxonomy" id="1293442"/>
    <lineage>
        <taxon>Bacteria</taxon>
        <taxon>Pseudomonadati</taxon>
        <taxon>Pseudomonadota</taxon>
        <taxon>Alphaproteobacteria</taxon>
        <taxon>Hyphomicrobiales</taxon>
        <taxon>Brucellaceae</taxon>
        <taxon>Falsochrobactrum</taxon>
    </lineage>
</organism>
<comment type="caution">
    <text evidence="1">The sequence shown here is derived from an EMBL/GenBank/DDBJ whole genome shotgun (WGS) entry which is preliminary data.</text>
</comment>